<evidence type="ECO:0000313" key="2">
    <source>
        <dbReference type="EMBL" id="MCQ4840206.1"/>
    </source>
</evidence>
<dbReference type="InterPro" id="IPR029063">
    <property type="entry name" value="SAM-dependent_MTases_sf"/>
</dbReference>
<dbReference type="PANTHER" id="PTHR43667">
    <property type="entry name" value="CYCLOPROPANE-FATTY-ACYL-PHOSPHOLIPID SYNTHASE"/>
    <property type="match status" value="1"/>
</dbReference>
<dbReference type="PANTHER" id="PTHR43667:SF2">
    <property type="entry name" value="FATTY ACID C-METHYL TRANSFERASE"/>
    <property type="match status" value="1"/>
</dbReference>
<evidence type="ECO:0000259" key="1">
    <source>
        <dbReference type="Pfam" id="PF13649"/>
    </source>
</evidence>
<feature type="domain" description="Methyltransferase" evidence="1">
    <location>
        <begin position="49"/>
        <end position="145"/>
    </location>
</feature>
<dbReference type="RefSeq" id="WP_082942275.1">
    <property type="nucleotide sequence ID" value="NZ_CABKVV010000014.1"/>
</dbReference>
<dbReference type="InterPro" id="IPR050723">
    <property type="entry name" value="CFA/CMAS"/>
</dbReference>
<dbReference type="Pfam" id="PF13649">
    <property type="entry name" value="Methyltransf_25"/>
    <property type="match status" value="1"/>
</dbReference>
<dbReference type="CDD" id="cd02440">
    <property type="entry name" value="AdoMet_MTases"/>
    <property type="match status" value="1"/>
</dbReference>
<dbReference type="Proteomes" id="UP001524473">
    <property type="component" value="Unassembled WGS sequence"/>
</dbReference>
<evidence type="ECO:0000313" key="3">
    <source>
        <dbReference type="Proteomes" id="UP001524473"/>
    </source>
</evidence>
<gene>
    <name evidence="2" type="ORF">NE695_09800</name>
</gene>
<dbReference type="GeneID" id="90533310"/>
<reference evidence="2 3" key="1">
    <citation type="submission" date="2022-06" db="EMBL/GenBank/DDBJ databases">
        <title>Isolation of gut microbiota from human fecal samples.</title>
        <authorList>
            <person name="Pamer E.G."/>
            <person name="Barat B."/>
            <person name="Waligurski E."/>
            <person name="Medina S."/>
            <person name="Paddock L."/>
            <person name="Mostad J."/>
        </authorList>
    </citation>
    <scope>NUCLEOTIDE SEQUENCE [LARGE SCALE GENOMIC DNA]</scope>
    <source>
        <strain evidence="2 3">DFI.9.73</strain>
    </source>
</reference>
<dbReference type="GO" id="GO:0032259">
    <property type="term" value="P:methylation"/>
    <property type="evidence" value="ECO:0007669"/>
    <property type="project" value="UniProtKB-KW"/>
</dbReference>
<sequence>MMAKNKDKILMQYSSGKERGRPTSDRNTSLEFHYTKKHLEGFVKPDDKVLEVGCGTGYYGLYFADKCSAYHGIDIVPIHIELFERAIKDRGYANVTCELGDATNLDTISDSSYDVVLCLGPLYHLPQHEREFVFSECKRVCKDGGILAFSYINKIGVYAGACIYDSTHYPNETANELVLLKGEDDLRPDTFFYTTPEEIKRLAQKHGLSVIKNLGTDFFIALGIVNTMTDEQFEIMRPLYDQMTTHESCTGMSNHALILCKK</sequence>
<keyword evidence="2" id="KW-0489">Methyltransferase</keyword>
<protein>
    <submittedName>
        <fullName evidence="2">Methyltransferase domain-containing protein</fullName>
    </submittedName>
</protein>
<name>A0ABT1RZU8_9FIRM</name>
<dbReference type="Gene3D" id="3.40.50.150">
    <property type="entry name" value="Vaccinia Virus protein VP39"/>
    <property type="match status" value="1"/>
</dbReference>
<dbReference type="InterPro" id="IPR041698">
    <property type="entry name" value="Methyltransf_25"/>
</dbReference>
<organism evidence="2 3">
    <name type="scientific">Neglectibacter timonensis</name>
    <dbReference type="NCBI Taxonomy" id="1776382"/>
    <lineage>
        <taxon>Bacteria</taxon>
        <taxon>Bacillati</taxon>
        <taxon>Bacillota</taxon>
        <taxon>Clostridia</taxon>
        <taxon>Eubacteriales</taxon>
        <taxon>Oscillospiraceae</taxon>
        <taxon>Neglectibacter</taxon>
    </lineage>
</organism>
<dbReference type="EMBL" id="JANFZH010000020">
    <property type="protein sequence ID" value="MCQ4840206.1"/>
    <property type="molecule type" value="Genomic_DNA"/>
</dbReference>
<dbReference type="SUPFAM" id="SSF53335">
    <property type="entry name" value="S-adenosyl-L-methionine-dependent methyltransferases"/>
    <property type="match status" value="1"/>
</dbReference>
<keyword evidence="2" id="KW-0808">Transferase</keyword>
<keyword evidence="3" id="KW-1185">Reference proteome</keyword>
<proteinExistence type="predicted"/>
<accession>A0ABT1RZU8</accession>
<dbReference type="GO" id="GO:0008168">
    <property type="term" value="F:methyltransferase activity"/>
    <property type="evidence" value="ECO:0007669"/>
    <property type="project" value="UniProtKB-KW"/>
</dbReference>
<comment type="caution">
    <text evidence="2">The sequence shown here is derived from an EMBL/GenBank/DDBJ whole genome shotgun (WGS) entry which is preliminary data.</text>
</comment>